<sequence>MAVDQHLLDQHVVRDYRPEDDAAINELEKRASQHRYIPIVSDLFKASLRHIVRFDLKAAQFDSYHILCVEDAVDGTLCGVVVCGCKLVWLQGRQRKCGYIYDLRIHENYQRRGLGLRLSEAVEARAREAEVEFLYLTVNSNNEPAK</sequence>
<dbReference type="PANTHER" id="PTHR43072">
    <property type="entry name" value="N-ACETYLTRANSFERASE"/>
    <property type="match status" value="1"/>
</dbReference>
<dbReference type="Proteomes" id="UP000626109">
    <property type="component" value="Unassembled WGS sequence"/>
</dbReference>
<reference evidence="2" key="1">
    <citation type="submission" date="2021-02" db="EMBL/GenBank/DDBJ databases">
        <authorList>
            <person name="Dougan E. K."/>
            <person name="Rhodes N."/>
            <person name="Thang M."/>
            <person name="Chan C."/>
        </authorList>
    </citation>
    <scope>NUCLEOTIDE SEQUENCE</scope>
</reference>
<dbReference type="GO" id="GO:0016747">
    <property type="term" value="F:acyltransferase activity, transferring groups other than amino-acyl groups"/>
    <property type="evidence" value="ECO:0007669"/>
    <property type="project" value="InterPro"/>
</dbReference>
<gene>
    <name evidence="2" type="ORF">PGLA2088_LOCUS16028</name>
</gene>
<name>A0A813J806_POLGL</name>
<dbReference type="Gene3D" id="3.40.630.30">
    <property type="match status" value="1"/>
</dbReference>
<proteinExistence type="predicted"/>
<protein>
    <recommendedName>
        <fullName evidence="1">N-acetyltransferase domain-containing protein</fullName>
    </recommendedName>
</protein>
<organism evidence="2 3">
    <name type="scientific">Polarella glacialis</name>
    <name type="common">Dinoflagellate</name>
    <dbReference type="NCBI Taxonomy" id="89957"/>
    <lineage>
        <taxon>Eukaryota</taxon>
        <taxon>Sar</taxon>
        <taxon>Alveolata</taxon>
        <taxon>Dinophyceae</taxon>
        <taxon>Suessiales</taxon>
        <taxon>Suessiaceae</taxon>
        <taxon>Polarella</taxon>
    </lineage>
</organism>
<dbReference type="EMBL" id="CAJNNW010020165">
    <property type="protein sequence ID" value="CAE8665793.1"/>
    <property type="molecule type" value="Genomic_DNA"/>
</dbReference>
<dbReference type="SUPFAM" id="SSF55729">
    <property type="entry name" value="Acyl-CoA N-acyltransferases (Nat)"/>
    <property type="match status" value="1"/>
</dbReference>
<feature type="domain" description="N-acetyltransferase" evidence="1">
    <location>
        <begin position="11"/>
        <end position="146"/>
    </location>
</feature>
<evidence type="ECO:0000259" key="1">
    <source>
        <dbReference type="PROSITE" id="PS51186"/>
    </source>
</evidence>
<accession>A0A813J806</accession>
<dbReference type="CDD" id="cd04301">
    <property type="entry name" value="NAT_SF"/>
    <property type="match status" value="1"/>
</dbReference>
<evidence type="ECO:0000313" key="3">
    <source>
        <dbReference type="Proteomes" id="UP000626109"/>
    </source>
</evidence>
<dbReference type="Pfam" id="PF00583">
    <property type="entry name" value="Acetyltransf_1"/>
    <property type="match status" value="1"/>
</dbReference>
<dbReference type="InterPro" id="IPR000182">
    <property type="entry name" value="GNAT_dom"/>
</dbReference>
<comment type="caution">
    <text evidence="2">The sequence shown here is derived from an EMBL/GenBank/DDBJ whole genome shotgun (WGS) entry which is preliminary data.</text>
</comment>
<feature type="non-terminal residue" evidence="2">
    <location>
        <position position="146"/>
    </location>
</feature>
<dbReference type="AlphaFoldDB" id="A0A813J806"/>
<dbReference type="PROSITE" id="PS51186">
    <property type="entry name" value="GNAT"/>
    <property type="match status" value="1"/>
</dbReference>
<evidence type="ECO:0000313" key="2">
    <source>
        <dbReference type="EMBL" id="CAE8665793.1"/>
    </source>
</evidence>
<dbReference type="PANTHER" id="PTHR43072:SF60">
    <property type="entry name" value="L-2,4-DIAMINOBUTYRIC ACID ACETYLTRANSFERASE"/>
    <property type="match status" value="1"/>
</dbReference>
<dbReference type="InterPro" id="IPR016181">
    <property type="entry name" value="Acyl_CoA_acyltransferase"/>
</dbReference>